<dbReference type="GO" id="GO:0004519">
    <property type="term" value="F:endonuclease activity"/>
    <property type="evidence" value="ECO:0007669"/>
    <property type="project" value="UniProtKB-KW"/>
</dbReference>
<evidence type="ECO:0000256" key="2">
    <source>
        <dbReference type="ARBA" id="ARBA00022695"/>
    </source>
</evidence>
<dbReference type="InterPro" id="IPR050951">
    <property type="entry name" value="Retrovirus_Pol_polyprotein"/>
</dbReference>
<organism evidence="9 10">
    <name type="scientific">Phytophthora fragariaefolia</name>
    <dbReference type="NCBI Taxonomy" id="1490495"/>
    <lineage>
        <taxon>Eukaryota</taxon>
        <taxon>Sar</taxon>
        <taxon>Stramenopiles</taxon>
        <taxon>Oomycota</taxon>
        <taxon>Peronosporomycetes</taxon>
        <taxon>Peronosporales</taxon>
        <taxon>Peronosporaceae</taxon>
        <taxon>Phytophthora</taxon>
    </lineage>
</organism>
<dbReference type="GO" id="GO:0003676">
    <property type="term" value="F:nucleic acid binding"/>
    <property type="evidence" value="ECO:0007669"/>
    <property type="project" value="InterPro"/>
</dbReference>
<gene>
    <name evidence="9" type="ORF">Pfra01_002277900</name>
</gene>
<reference evidence="9" key="1">
    <citation type="submission" date="2023-04" db="EMBL/GenBank/DDBJ databases">
        <title>Phytophthora fragariaefolia NBRC 109709.</title>
        <authorList>
            <person name="Ichikawa N."/>
            <person name="Sato H."/>
            <person name="Tonouchi N."/>
        </authorList>
    </citation>
    <scope>NUCLEOTIDE SEQUENCE</scope>
    <source>
        <strain evidence="9">NBRC 109709</strain>
    </source>
</reference>
<evidence type="ECO:0000313" key="10">
    <source>
        <dbReference type="Proteomes" id="UP001165121"/>
    </source>
</evidence>
<dbReference type="Gene3D" id="3.30.420.10">
    <property type="entry name" value="Ribonuclease H-like superfamily/Ribonuclease H"/>
    <property type="match status" value="1"/>
</dbReference>
<feature type="compositionally biased region" description="Low complexity" evidence="7">
    <location>
        <begin position="400"/>
        <end position="411"/>
    </location>
</feature>
<dbReference type="Gene3D" id="1.10.340.70">
    <property type="match status" value="1"/>
</dbReference>
<dbReference type="InterPro" id="IPR001584">
    <property type="entry name" value="Integrase_cat-core"/>
</dbReference>
<protein>
    <submittedName>
        <fullName evidence="9">Unnamed protein product</fullName>
    </submittedName>
</protein>
<sequence>MQHDHQGRDRVVYYQSRQPKPDERNYPVHDKEYLAMKYALAMFRVYLLGRKPFVVFTDHASLLQTWKIECRGRCAVASTLHKTDANAIGVVRTSTPSSSLLDDVRSAYANDADAKQLLVYFAAPMTSLVRGWQNTSVPLKLRITNEYHDAPTSGHPGREKTYLLLTRDFYWSHPYKWVRKYLRACEVCQRVKPAPLSQAPLRSLPTPSECWQSISMDFIFGLPPDNKWRTGIVVFVDRFTKMVHLAAVPTEMTSKQTARLFVEMVFRHHGMPIDIISDRDPRFTVRFCQEMFTLRNTQLSTSRTDHPQTGGQTERVNRVLVDALRSYAHSFRHWSDCQPMAELASNNLVHVSIGHTPFSVNATRHPRVPNVLGAVAPFLSGGGYPVLPKPNEHADTSTISVVSTRARSARSPSKESTMSAPGVDTLDTGRASEPGGPDPWRLPVASIPTARRTGGPQSGGDFTPSGVEASRTGPVRDPWMPNPSEIKSRFGSTAPPGQYALYLCSGIKDEDVTKELDFDPATGQRRDYYIGLFNELRWYGNKETSRRSSVPEWQALCQSWGAFVEHFNSNPAGCRERVRLVRERYEHFSQRSKIERLHWAALEAGIPCAVLIGIACEHCHAGAVRVSERDINGYTGVRVPEELKALRPSLIAQMSSSAGSGRSAPSRTVVAYSSRPSFTPFGDFGGGGLRTPSPFLDRPASGRSAAPTYRGSEEILTNEYENDPDLGSGYDDQQFAGGSSELLDNGPASASGLSLPLRERFEPEASESSSRGRRDPTLGSTRVDDDVPSSSSFPSSMSASLLTSNRASSSSRASTMLPRVFL</sequence>
<keyword evidence="6" id="KW-0695">RNA-directed DNA polymerase</keyword>
<dbReference type="Pfam" id="PF17917">
    <property type="entry name" value="RT_RNaseH"/>
    <property type="match status" value="1"/>
</dbReference>
<dbReference type="Proteomes" id="UP001165121">
    <property type="component" value="Unassembled WGS sequence"/>
</dbReference>
<dbReference type="SUPFAM" id="SSF56672">
    <property type="entry name" value="DNA/RNA polymerases"/>
    <property type="match status" value="1"/>
</dbReference>
<feature type="domain" description="Integrase catalytic" evidence="8">
    <location>
        <begin position="203"/>
        <end position="365"/>
    </location>
</feature>
<dbReference type="GO" id="GO:0015074">
    <property type="term" value="P:DNA integration"/>
    <property type="evidence" value="ECO:0007669"/>
    <property type="project" value="InterPro"/>
</dbReference>
<evidence type="ECO:0000256" key="1">
    <source>
        <dbReference type="ARBA" id="ARBA00022679"/>
    </source>
</evidence>
<keyword evidence="2" id="KW-0548">Nucleotidyltransferase</keyword>
<dbReference type="InterPro" id="IPR012337">
    <property type="entry name" value="RNaseH-like_sf"/>
</dbReference>
<feature type="compositionally biased region" description="Low complexity" evidence="7">
    <location>
        <begin position="789"/>
        <end position="815"/>
    </location>
</feature>
<feature type="region of interest" description="Disordered" evidence="7">
    <location>
        <begin position="1"/>
        <end position="26"/>
    </location>
</feature>
<proteinExistence type="predicted"/>
<evidence type="ECO:0000256" key="3">
    <source>
        <dbReference type="ARBA" id="ARBA00022722"/>
    </source>
</evidence>
<evidence type="ECO:0000313" key="9">
    <source>
        <dbReference type="EMBL" id="GMF54532.1"/>
    </source>
</evidence>
<feature type="region of interest" description="Disordered" evidence="7">
    <location>
        <begin position="389"/>
        <end position="479"/>
    </location>
</feature>
<dbReference type="InterPro" id="IPR043502">
    <property type="entry name" value="DNA/RNA_pol_sf"/>
</dbReference>
<evidence type="ECO:0000256" key="7">
    <source>
        <dbReference type="SAM" id="MobiDB-lite"/>
    </source>
</evidence>
<keyword evidence="3" id="KW-0540">Nuclease</keyword>
<name>A0A9W6Y7I3_9STRA</name>
<dbReference type="PANTHER" id="PTHR37984">
    <property type="entry name" value="PROTEIN CBG26694"/>
    <property type="match status" value="1"/>
</dbReference>
<keyword evidence="4" id="KW-0255">Endonuclease</keyword>
<dbReference type="PANTHER" id="PTHR37984:SF5">
    <property type="entry name" value="PROTEIN NYNRIN-LIKE"/>
    <property type="match status" value="1"/>
</dbReference>
<accession>A0A9W6Y7I3</accession>
<feature type="region of interest" description="Disordered" evidence="7">
    <location>
        <begin position="682"/>
        <end position="822"/>
    </location>
</feature>
<evidence type="ECO:0000259" key="8">
    <source>
        <dbReference type="PROSITE" id="PS50994"/>
    </source>
</evidence>
<evidence type="ECO:0000256" key="6">
    <source>
        <dbReference type="ARBA" id="ARBA00022918"/>
    </source>
</evidence>
<dbReference type="SUPFAM" id="SSF53098">
    <property type="entry name" value="Ribonuclease H-like"/>
    <property type="match status" value="1"/>
</dbReference>
<dbReference type="InterPro" id="IPR041588">
    <property type="entry name" value="Integrase_H2C2"/>
</dbReference>
<dbReference type="InterPro" id="IPR041373">
    <property type="entry name" value="RT_RNaseH"/>
</dbReference>
<dbReference type="AlphaFoldDB" id="A0A9W6Y7I3"/>
<dbReference type="GO" id="GO:0016787">
    <property type="term" value="F:hydrolase activity"/>
    <property type="evidence" value="ECO:0007669"/>
    <property type="project" value="UniProtKB-KW"/>
</dbReference>
<dbReference type="InterPro" id="IPR036397">
    <property type="entry name" value="RNaseH_sf"/>
</dbReference>
<comment type="caution">
    <text evidence="9">The sequence shown here is derived from an EMBL/GenBank/DDBJ whole genome shotgun (WGS) entry which is preliminary data.</text>
</comment>
<dbReference type="Pfam" id="PF00665">
    <property type="entry name" value="rve"/>
    <property type="match status" value="1"/>
</dbReference>
<dbReference type="PROSITE" id="PS50994">
    <property type="entry name" value="INTEGRASE"/>
    <property type="match status" value="1"/>
</dbReference>
<keyword evidence="5" id="KW-0378">Hydrolase</keyword>
<feature type="compositionally biased region" description="Basic and acidic residues" evidence="7">
    <location>
        <begin position="1"/>
        <end position="11"/>
    </location>
</feature>
<evidence type="ECO:0000256" key="5">
    <source>
        <dbReference type="ARBA" id="ARBA00022801"/>
    </source>
</evidence>
<keyword evidence="1" id="KW-0808">Transferase</keyword>
<dbReference type="GO" id="GO:0003964">
    <property type="term" value="F:RNA-directed DNA polymerase activity"/>
    <property type="evidence" value="ECO:0007669"/>
    <property type="project" value="UniProtKB-KW"/>
</dbReference>
<dbReference type="Pfam" id="PF17921">
    <property type="entry name" value="Integrase_H2C2"/>
    <property type="match status" value="1"/>
</dbReference>
<dbReference type="EMBL" id="BSXT01003526">
    <property type="protein sequence ID" value="GMF54532.1"/>
    <property type="molecule type" value="Genomic_DNA"/>
</dbReference>
<evidence type="ECO:0000256" key="4">
    <source>
        <dbReference type="ARBA" id="ARBA00022759"/>
    </source>
</evidence>
<keyword evidence="10" id="KW-1185">Reference proteome</keyword>